<dbReference type="AlphaFoldDB" id="A0AA90TMU8"/>
<evidence type="ECO:0000313" key="2">
    <source>
        <dbReference type="Proteomes" id="UP001178888"/>
    </source>
</evidence>
<name>A0AA90TMU8_9BACI</name>
<gene>
    <name evidence="1" type="ORF">RCG21_00295</name>
</gene>
<organism evidence="1 2">
    <name type="scientific">Bacillus salipaludis</name>
    <dbReference type="NCBI Taxonomy" id="2547811"/>
    <lineage>
        <taxon>Bacteria</taxon>
        <taxon>Bacillati</taxon>
        <taxon>Bacillota</taxon>
        <taxon>Bacilli</taxon>
        <taxon>Bacillales</taxon>
        <taxon>Bacillaceae</taxon>
        <taxon>Bacillus</taxon>
    </lineage>
</organism>
<dbReference type="Proteomes" id="UP001178888">
    <property type="component" value="Unassembled WGS sequence"/>
</dbReference>
<accession>A0AA90TMU8</accession>
<evidence type="ECO:0000313" key="1">
    <source>
        <dbReference type="EMBL" id="MDQ6594901.1"/>
    </source>
</evidence>
<sequence length="59" mass="7007">MYHPYGTGHIPYPFIGTHMGYGYPLSLYHHYHPQHPYVHFGHHFPYFAVPIQAPVRFLN</sequence>
<comment type="caution">
    <text evidence="1">The sequence shown here is derived from an EMBL/GenBank/DDBJ whole genome shotgun (WGS) entry which is preliminary data.</text>
</comment>
<protein>
    <submittedName>
        <fullName evidence="1">Uncharacterized protein</fullName>
    </submittedName>
</protein>
<keyword evidence="2" id="KW-1185">Reference proteome</keyword>
<dbReference type="EMBL" id="JAVGVR010000001">
    <property type="protein sequence ID" value="MDQ6594901.1"/>
    <property type="molecule type" value="Genomic_DNA"/>
</dbReference>
<proteinExistence type="predicted"/>
<reference evidence="1" key="1">
    <citation type="submission" date="2023-08" db="EMBL/GenBank/DDBJ databases">
        <title>Nitrogen cycling bacteria in agricultural field soils.</title>
        <authorList>
            <person name="Jang J."/>
        </authorList>
    </citation>
    <scope>NUCLEOTIDE SEQUENCE</scope>
    <source>
        <strain evidence="1">PS3-36</strain>
    </source>
</reference>
<dbReference type="RefSeq" id="WP_308912659.1">
    <property type="nucleotide sequence ID" value="NZ_JAVGVR010000001.1"/>
</dbReference>